<keyword evidence="5 9" id="KW-0798">TonB box</keyword>
<reference evidence="15" key="1">
    <citation type="journal article" date="2011" name="J. Bacteriol.">
        <title>Genome sequences of eight morphologically diverse alphaproteobacteria.</title>
        <authorList>
            <consortium name="US DOE Joint Genome Institute"/>
            <person name="Brown P.J."/>
            <person name="Kysela D.T."/>
            <person name="Buechlein A."/>
            <person name="Hemmerich C."/>
            <person name="Brun Y.V."/>
        </authorList>
    </citation>
    <scope>NUCLEOTIDE SEQUENCE [LARGE SCALE GENOMIC DNA]</scope>
    <source>
        <strain evidence="15">ATCC 51888 / DSM 1869 / NCIB 11706 / TK 0415</strain>
    </source>
</reference>
<evidence type="ECO:0000256" key="4">
    <source>
        <dbReference type="ARBA" id="ARBA00022692"/>
    </source>
</evidence>
<dbReference type="STRING" id="582899.Hden_0517"/>
<evidence type="ECO:0000256" key="8">
    <source>
        <dbReference type="PROSITE-ProRule" id="PRU01360"/>
    </source>
</evidence>
<dbReference type="PANTHER" id="PTHR30069">
    <property type="entry name" value="TONB-DEPENDENT OUTER MEMBRANE RECEPTOR"/>
    <property type="match status" value="1"/>
</dbReference>
<keyword evidence="2 8" id="KW-0813">Transport</keyword>
<evidence type="ECO:0000256" key="1">
    <source>
        <dbReference type="ARBA" id="ARBA00004571"/>
    </source>
</evidence>
<dbReference type="GO" id="GO:0044718">
    <property type="term" value="P:siderophore transmembrane transport"/>
    <property type="evidence" value="ECO:0007669"/>
    <property type="project" value="TreeGrafter"/>
</dbReference>
<evidence type="ECO:0000259" key="12">
    <source>
        <dbReference type="Pfam" id="PF00593"/>
    </source>
</evidence>
<dbReference type="Gene3D" id="2.170.130.10">
    <property type="entry name" value="TonB-dependent receptor, plug domain"/>
    <property type="match status" value="1"/>
</dbReference>
<dbReference type="InterPro" id="IPR039426">
    <property type="entry name" value="TonB-dep_rcpt-like"/>
</dbReference>
<dbReference type="PANTHER" id="PTHR30069:SF39">
    <property type="entry name" value="BLL6183 PROTEIN"/>
    <property type="match status" value="1"/>
</dbReference>
<dbReference type="OrthoDB" id="8428213at2"/>
<evidence type="ECO:0000256" key="10">
    <source>
        <dbReference type="SAM" id="MobiDB-lite"/>
    </source>
</evidence>
<feature type="region of interest" description="Disordered" evidence="10">
    <location>
        <begin position="28"/>
        <end position="112"/>
    </location>
</feature>
<dbReference type="RefSeq" id="WP_013214557.1">
    <property type="nucleotide sequence ID" value="NC_014313.1"/>
</dbReference>
<dbReference type="eggNOG" id="COG4772">
    <property type="taxonomic scope" value="Bacteria"/>
</dbReference>
<name>D8JS79_HYPDA</name>
<keyword evidence="15" id="KW-1185">Reference proteome</keyword>
<keyword evidence="7 8" id="KW-0998">Cell outer membrane</keyword>
<comment type="subcellular location">
    <subcellularLocation>
        <location evidence="1 8">Cell outer membrane</location>
        <topology evidence="1 8">Multi-pass membrane protein</topology>
    </subcellularLocation>
</comment>
<proteinExistence type="inferred from homology"/>
<dbReference type="HOGENOM" id="CLU_008654_0_0_5"/>
<dbReference type="Pfam" id="PF00593">
    <property type="entry name" value="TonB_dep_Rec_b-barrel"/>
    <property type="match status" value="1"/>
</dbReference>
<evidence type="ECO:0000313" key="15">
    <source>
        <dbReference type="Proteomes" id="UP000002033"/>
    </source>
</evidence>
<dbReference type="InterPro" id="IPR000531">
    <property type="entry name" value="Beta-barrel_TonB"/>
</dbReference>
<evidence type="ECO:0000259" key="13">
    <source>
        <dbReference type="Pfam" id="PF07715"/>
    </source>
</evidence>
<dbReference type="AlphaFoldDB" id="D8JS79"/>
<dbReference type="GO" id="GO:0009279">
    <property type="term" value="C:cell outer membrane"/>
    <property type="evidence" value="ECO:0007669"/>
    <property type="project" value="UniProtKB-SubCell"/>
</dbReference>
<evidence type="ECO:0000256" key="9">
    <source>
        <dbReference type="RuleBase" id="RU003357"/>
    </source>
</evidence>
<dbReference type="InterPro" id="IPR036942">
    <property type="entry name" value="Beta-barrel_TonB_sf"/>
</dbReference>
<feature type="compositionally biased region" description="Low complexity" evidence="10">
    <location>
        <begin position="61"/>
        <end position="75"/>
    </location>
</feature>
<dbReference type="InterPro" id="IPR037066">
    <property type="entry name" value="Plug_dom_sf"/>
</dbReference>
<evidence type="ECO:0000256" key="11">
    <source>
        <dbReference type="SAM" id="SignalP"/>
    </source>
</evidence>
<evidence type="ECO:0000256" key="7">
    <source>
        <dbReference type="ARBA" id="ARBA00023237"/>
    </source>
</evidence>
<organism evidence="14 15">
    <name type="scientific">Hyphomicrobium denitrificans (strain ATCC 51888 / DSM 1869 / NCIMB 11706 / TK 0415)</name>
    <dbReference type="NCBI Taxonomy" id="582899"/>
    <lineage>
        <taxon>Bacteria</taxon>
        <taxon>Pseudomonadati</taxon>
        <taxon>Pseudomonadota</taxon>
        <taxon>Alphaproteobacteria</taxon>
        <taxon>Hyphomicrobiales</taxon>
        <taxon>Hyphomicrobiaceae</taxon>
        <taxon>Hyphomicrobium</taxon>
    </lineage>
</organism>
<dbReference type="SUPFAM" id="SSF56935">
    <property type="entry name" value="Porins"/>
    <property type="match status" value="1"/>
</dbReference>
<evidence type="ECO:0000313" key="14">
    <source>
        <dbReference type="EMBL" id="ADJ22338.1"/>
    </source>
</evidence>
<keyword evidence="6 8" id="KW-0472">Membrane</keyword>
<evidence type="ECO:0000256" key="3">
    <source>
        <dbReference type="ARBA" id="ARBA00022452"/>
    </source>
</evidence>
<feature type="domain" description="TonB-dependent receptor-like beta-barrel" evidence="12">
    <location>
        <begin position="307"/>
        <end position="835"/>
    </location>
</feature>
<keyword evidence="11" id="KW-0732">Signal</keyword>
<accession>D8JS79</accession>
<protein>
    <submittedName>
        <fullName evidence="14">TonB-dependent receptor</fullName>
    </submittedName>
</protein>
<evidence type="ECO:0000256" key="2">
    <source>
        <dbReference type="ARBA" id="ARBA00022448"/>
    </source>
</evidence>
<dbReference type="PROSITE" id="PS52016">
    <property type="entry name" value="TONB_DEPENDENT_REC_3"/>
    <property type="match status" value="1"/>
</dbReference>
<feature type="chain" id="PRO_5003116291" evidence="11">
    <location>
        <begin position="27"/>
        <end position="897"/>
    </location>
</feature>
<dbReference type="Gene3D" id="2.40.170.20">
    <property type="entry name" value="TonB-dependent receptor, beta-barrel domain"/>
    <property type="match status" value="1"/>
</dbReference>
<dbReference type="KEGG" id="hdn:Hden_0517"/>
<dbReference type="Pfam" id="PF07715">
    <property type="entry name" value="Plug"/>
    <property type="match status" value="1"/>
</dbReference>
<comment type="similarity">
    <text evidence="8 9">Belongs to the TonB-dependent receptor family.</text>
</comment>
<feature type="compositionally biased region" description="Low complexity" evidence="10">
    <location>
        <begin position="90"/>
        <end position="100"/>
    </location>
</feature>
<sequence precursor="true">MRRHLFASVAVIALFAVFDGVASAQAQDAGATSQDPPAAADQAPAAAQQAPVDSGGNLPEVKVIQQQAKPKPVKQAQKKPKVQPQPAPQPVVEAAPQAPVETSTSEVPPSNVKMSPFGASSIPVEKVPAAVSQVTATDFKRDETVIPQEALQARVPGIIVGDLQGNQFQTNVQYRGFEASPVNGVAQGLAVYQNGTRINEAFGDTVNWDFLPSNAINNITVMSGNPIFGLNALGGAINIEMKDGFNYQGAEVDTRFGSFGRKQVSTQAGQQVGNFGIYGAFEAINDDGFRDFSDAEVRRGYLDLGFKNAWSEFHFNFTGADNHVGVTAAAPEELLAERGWDRTFTSPQTSDNTLQLYQLNGTVKATDTLSISGNAYYRKFKQKHVDGNIAEAEECDNAPGLLCIEDGLAFANPATPGVNPDGTINFDPTAHYGSIDRTSQDADSWGIALQATDKSRLFGYRNQFTVGTSYDHGRVGYTANSELGIFQPRFVVGGTGIKFVAPPDDDDCPVPVEPGEECGSDDVTPRNLTTTNDYFGAYFLNTTDLTDRLALTVGGRFNYAQIKIKNNTDSEELEALNGTNTYNRFNPMAGLTYQLAPGLSLYGGYSEANRAPTPAEIACSDPALPCIIESFLTADPPLKQVVSRTVELGIRGEQGLGWTGDRLNWSLGVFRTLNTDDILSVADATSNGRGYFLNAGDTLRQGVEASVEYRSRRLYAYANYTYLDATFRDSIQLSSPDNPHAVVCDGAEDPLDDDAPHCVNVRPGDTLPGTPRHRFKVGFDYWLTQKWKFGSDLVALSSQFFTGDEGNQDSPLPGFARLNLHTSYDITDNIQIYGLFENVFDRRYGLYGTYYNAELANVGGAADTPPIEFEEPDEGGRQRSITPAIPFAAYGGVKVKF</sequence>
<evidence type="ECO:0000256" key="5">
    <source>
        <dbReference type="ARBA" id="ARBA00023077"/>
    </source>
</evidence>
<dbReference type="EMBL" id="CP002083">
    <property type="protein sequence ID" value="ADJ22338.1"/>
    <property type="molecule type" value="Genomic_DNA"/>
</dbReference>
<feature type="compositionally biased region" description="Low complexity" evidence="10">
    <location>
        <begin position="34"/>
        <end position="51"/>
    </location>
</feature>
<evidence type="ECO:0000256" key="6">
    <source>
        <dbReference type="ARBA" id="ARBA00023136"/>
    </source>
</evidence>
<dbReference type="Proteomes" id="UP000002033">
    <property type="component" value="Chromosome"/>
</dbReference>
<dbReference type="InterPro" id="IPR012910">
    <property type="entry name" value="Plug_dom"/>
</dbReference>
<keyword evidence="3 8" id="KW-1134">Transmembrane beta strand</keyword>
<dbReference type="GO" id="GO:0015344">
    <property type="term" value="F:siderophore uptake transmembrane transporter activity"/>
    <property type="evidence" value="ECO:0007669"/>
    <property type="project" value="TreeGrafter"/>
</dbReference>
<keyword evidence="4 8" id="KW-0812">Transmembrane</keyword>
<keyword evidence="14" id="KW-0675">Receptor</keyword>
<feature type="domain" description="TonB-dependent receptor plug" evidence="13">
    <location>
        <begin position="124"/>
        <end position="236"/>
    </location>
</feature>
<gene>
    <name evidence="14" type="ordered locus">Hden_0517</name>
</gene>
<feature type="signal peptide" evidence="11">
    <location>
        <begin position="1"/>
        <end position="26"/>
    </location>
</feature>